<evidence type="ECO:0000259" key="4">
    <source>
        <dbReference type="SMART" id="SM00062"/>
    </source>
</evidence>
<dbReference type="GO" id="GO:0043190">
    <property type="term" value="C:ATP-binding cassette (ABC) transporter complex"/>
    <property type="evidence" value="ECO:0007669"/>
    <property type="project" value="InterPro"/>
</dbReference>
<evidence type="ECO:0000313" key="6">
    <source>
        <dbReference type="EMBL" id="CAB4664057.1"/>
    </source>
</evidence>
<dbReference type="Pfam" id="PF04069">
    <property type="entry name" value="OpuAC"/>
    <property type="match status" value="1"/>
</dbReference>
<comment type="similarity">
    <text evidence="2">Belongs to the bacterial solute-binding protein SsuA/TauA family.</text>
</comment>
<dbReference type="SUPFAM" id="SSF53850">
    <property type="entry name" value="Periplasmic binding protein-like II"/>
    <property type="match status" value="1"/>
</dbReference>
<evidence type="ECO:0000313" key="5">
    <source>
        <dbReference type="EMBL" id="CAB4632899.1"/>
    </source>
</evidence>
<proteinExistence type="inferred from homology"/>
<comment type="subcellular location">
    <subcellularLocation>
        <location evidence="1">Periplasm</location>
    </subcellularLocation>
</comment>
<evidence type="ECO:0000256" key="2">
    <source>
        <dbReference type="ARBA" id="ARBA00010742"/>
    </source>
</evidence>
<dbReference type="EMBL" id="CAEZWV010000005">
    <property type="protein sequence ID" value="CAB4664057.1"/>
    <property type="molecule type" value="Genomic_DNA"/>
</dbReference>
<dbReference type="PANTHER" id="PTHR30024">
    <property type="entry name" value="ALIPHATIC SULFONATES-BINDING PROTEIN-RELATED"/>
    <property type="match status" value="1"/>
</dbReference>
<accession>A0A6J6LQD1</accession>
<dbReference type="AlphaFoldDB" id="A0A6J6LQD1"/>
<protein>
    <submittedName>
        <fullName evidence="6">Unannotated protein</fullName>
    </submittedName>
</protein>
<evidence type="ECO:0000256" key="3">
    <source>
        <dbReference type="ARBA" id="ARBA00022729"/>
    </source>
</evidence>
<dbReference type="Gene3D" id="3.40.190.10">
    <property type="entry name" value="Periplasmic binding protein-like II"/>
    <property type="match status" value="2"/>
</dbReference>
<dbReference type="GO" id="GO:0022857">
    <property type="term" value="F:transmembrane transporter activity"/>
    <property type="evidence" value="ECO:0007669"/>
    <property type="project" value="InterPro"/>
</dbReference>
<dbReference type="PANTHER" id="PTHR30024:SF47">
    <property type="entry name" value="TAURINE-BINDING PERIPLASMIC PROTEIN"/>
    <property type="match status" value="1"/>
</dbReference>
<name>A0A6J6LQD1_9ZZZZ</name>
<keyword evidence="3" id="KW-0732">Signal</keyword>
<organism evidence="6">
    <name type="scientific">freshwater metagenome</name>
    <dbReference type="NCBI Taxonomy" id="449393"/>
    <lineage>
        <taxon>unclassified sequences</taxon>
        <taxon>metagenomes</taxon>
        <taxon>ecological metagenomes</taxon>
    </lineage>
</organism>
<sequence length="343" mass="35471">MKKKTLAKIGIFTAAAALAVVSAACGSNDDSSNAGESTGLPEKIVIGYQNIPNGDLVVKHDGLLEEAFGDAVSVEWKLFDSGGSVNEAILAGAIDIGLVGSSPASRGISSGIEYQIPWIFDVIGKAEALAAKSGINSIADLKGKTVATPFASTSHYSLLAALEDAGLSESDVKVIDSEPDAILAAWQQGDIDAAYVWNPVLAKLTADGGKVLISSEDLSKKGKTTYDLAVVTTSFATKYPAALQTWLNQQNAAVTKIREDVDGAAASIAAELNIPAADAKKQLSELIFLNASEQAGAEYLGGGLARNLFAAAEFNLKLGKIESVKEEAAYNAAILTTYASAAK</sequence>
<feature type="domain" description="Solute-binding protein family 3/N-terminal" evidence="4">
    <location>
        <begin position="43"/>
        <end position="261"/>
    </location>
</feature>
<dbReference type="GO" id="GO:0042918">
    <property type="term" value="P:alkanesulfonate transmembrane transport"/>
    <property type="evidence" value="ECO:0007669"/>
    <property type="project" value="TreeGrafter"/>
</dbReference>
<dbReference type="GO" id="GO:0042597">
    <property type="term" value="C:periplasmic space"/>
    <property type="evidence" value="ECO:0007669"/>
    <property type="project" value="UniProtKB-SubCell"/>
</dbReference>
<reference evidence="6" key="1">
    <citation type="submission" date="2020-05" db="EMBL/GenBank/DDBJ databases">
        <authorList>
            <person name="Chiriac C."/>
            <person name="Salcher M."/>
            <person name="Ghai R."/>
            <person name="Kavagutti S V."/>
        </authorList>
    </citation>
    <scope>NUCLEOTIDE SEQUENCE</scope>
</reference>
<dbReference type="InterPro" id="IPR007210">
    <property type="entry name" value="ABC_Gly_betaine_transp_sub-bd"/>
</dbReference>
<dbReference type="EMBL" id="CAEZVQ010000039">
    <property type="protein sequence ID" value="CAB4632899.1"/>
    <property type="molecule type" value="Genomic_DNA"/>
</dbReference>
<evidence type="ECO:0000256" key="1">
    <source>
        <dbReference type="ARBA" id="ARBA00004418"/>
    </source>
</evidence>
<dbReference type="PROSITE" id="PS51257">
    <property type="entry name" value="PROKAR_LIPOPROTEIN"/>
    <property type="match status" value="1"/>
</dbReference>
<gene>
    <name evidence="5" type="ORF">UFOPK2086_00454</name>
    <name evidence="6" type="ORF">UFOPK2295_00388</name>
</gene>
<dbReference type="SMART" id="SM00062">
    <property type="entry name" value="PBPb"/>
    <property type="match status" value="1"/>
</dbReference>
<dbReference type="InterPro" id="IPR001638">
    <property type="entry name" value="Solute-binding_3/MltF_N"/>
</dbReference>